<dbReference type="InterPro" id="IPR000531">
    <property type="entry name" value="Beta-barrel_TonB"/>
</dbReference>
<feature type="domain" description="TonB-dependent receptor-like beta-barrel" evidence="11">
    <location>
        <begin position="251"/>
        <end position="718"/>
    </location>
</feature>
<feature type="chain" id="PRO_5017756447" evidence="10">
    <location>
        <begin position="34"/>
        <end position="748"/>
    </location>
</feature>
<dbReference type="PROSITE" id="PS52016">
    <property type="entry name" value="TONB_DEPENDENT_REC_3"/>
    <property type="match status" value="1"/>
</dbReference>
<comment type="subcellular location">
    <subcellularLocation>
        <location evidence="1 8">Cell outer membrane</location>
        <topology evidence="1 8">Multi-pass membrane protein</topology>
    </subcellularLocation>
</comment>
<dbReference type="GO" id="GO:0033214">
    <property type="term" value="P:siderophore-iron import into cell"/>
    <property type="evidence" value="ECO:0007669"/>
    <property type="project" value="TreeGrafter"/>
</dbReference>
<dbReference type="Gene3D" id="2.170.130.10">
    <property type="entry name" value="TonB-dependent receptor, plug domain"/>
    <property type="match status" value="1"/>
</dbReference>
<dbReference type="GO" id="GO:0009279">
    <property type="term" value="C:cell outer membrane"/>
    <property type="evidence" value="ECO:0007669"/>
    <property type="project" value="UniProtKB-SubCell"/>
</dbReference>
<evidence type="ECO:0000313" key="14">
    <source>
        <dbReference type="Proteomes" id="UP000256899"/>
    </source>
</evidence>
<dbReference type="SUPFAM" id="SSF56935">
    <property type="entry name" value="Porins"/>
    <property type="match status" value="1"/>
</dbReference>
<dbReference type="CDD" id="cd01347">
    <property type="entry name" value="ligand_gated_channel"/>
    <property type="match status" value="1"/>
</dbReference>
<comment type="caution">
    <text evidence="13">The sequence shown here is derived from an EMBL/GenBank/DDBJ whole genome shotgun (WGS) entry which is preliminary data.</text>
</comment>
<evidence type="ECO:0000259" key="12">
    <source>
        <dbReference type="Pfam" id="PF07715"/>
    </source>
</evidence>
<proteinExistence type="inferred from homology"/>
<dbReference type="EMBL" id="QUOT01000001">
    <property type="protein sequence ID" value="REL31570.1"/>
    <property type="molecule type" value="Genomic_DNA"/>
</dbReference>
<dbReference type="PANTHER" id="PTHR30442">
    <property type="entry name" value="IRON III DICITRATE TRANSPORT PROTEIN FECA"/>
    <property type="match status" value="1"/>
</dbReference>
<organism evidence="13 14">
    <name type="scientific">Thalassotalea euphylliae</name>
    <dbReference type="NCBI Taxonomy" id="1655234"/>
    <lineage>
        <taxon>Bacteria</taxon>
        <taxon>Pseudomonadati</taxon>
        <taxon>Pseudomonadota</taxon>
        <taxon>Gammaproteobacteria</taxon>
        <taxon>Alteromonadales</taxon>
        <taxon>Colwelliaceae</taxon>
        <taxon>Thalassotalea</taxon>
    </lineage>
</organism>
<keyword evidence="4 8" id="KW-0812">Transmembrane</keyword>
<gene>
    <name evidence="13" type="ORF">DXX94_13030</name>
</gene>
<name>A0A3E0U4A7_9GAMM</name>
<dbReference type="RefSeq" id="WP_116016512.1">
    <property type="nucleotide sequence ID" value="NZ_QUOT01000001.1"/>
</dbReference>
<keyword evidence="14" id="KW-1185">Reference proteome</keyword>
<evidence type="ECO:0000256" key="6">
    <source>
        <dbReference type="ARBA" id="ARBA00023136"/>
    </source>
</evidence>
<evidence type="ECO:0000256" key="9">
    <source>
        <dbReference type="RuleBase" id="RU003357"/>
    </source>
</evidence>
<evidence type="ECO:0000256" key="10">
    <source>
        <dbReference type="SAM" id="SignalP"/>
    </source>
</evidence>
<evidence type="ECO:0000313" key="13">
    <source>
        <dbReference type="EMBL" id="REL31570.1"/>
    </source>
</evidence>
<comment type="similarity">
    <text evidence="8 9">Belongs to the TonB-dependent receptor family.</text>
</comment>
<evidence type="ECO:0000256" key="1">
    <source>
        <dbReference type="ARBA" id="ARBA00004571"/>
    </source>
</evidence>
<evidence type="ECO:0000259" key="11">
    <source>
        <dbReference type="Pfam" id="PF00593"/>
    </source>
</evidence>
<feature type="domain" description="TonB-dependent receptor plug" evidence="12">
    <location>
        <begin position="58"/>
        <end position="168"/>
    </location>
</feature>
<reference evidence="14" key="1">
    <citation type="submission" date="2018-08" db="EMBL/GenBank/DDBJ databases">
        <title>Thalassotalea euphylliae genome.</title>
        <authorList>
            <person name="Summers S."/>
            <person name="Rice S.A."/>
            <person name="Freckelton M.L."/>
            <person name="Nedved B.T."/>
            <person name="Hadfield M.G."/>
        </authorList>
    </citation>
    <scope>NUCLEOTIDE SEQUENCE [LARGE SCALE GENOMIC DNA]</scope>
    <source>
        <strain evidence="14">H3</strain>
    </source>
</reference>
<evidence type="ECO:0000256" key="2">
    <source>
        <dbReference type="ARBA" id="ARBA00022448"/>
    </source>
</evidence>
<dbReference type="InterPro" id="IPR037066">
    <property type="entry name" value="Plug_dom_sf"/>
</dbReference>
<dbReference type="InterPro" id="IPR039426">
    <property type="entry name" value="TonB-dep_rcpt-like"/>
</dbReference>
<evidence type="ECO:0000256" key="3">
    <source>
        <dbReference type="ARBA" id="ARBA00022452"/>
    </source>
</evidence>
<dbReference type="Gene3D" id="2.40.170.20">
    <property type="entry name" value="TonB-dependent receptor, beta-barrel domain"/>
    <property type="match status" value="1"/>
</dbReference>
<evidence type="ECO:0000256" key="5">
    <source>
        <dbReference type="ARBA" id="ARBA00023077"/>
    </source>
</evidence>
<dbReference type="Pfam" id="PF07715">
    <property type="entry name" value="Plug"/>
    <property type="match status" value="1"/>
</dbReference>
<evidence type="ECO:0000256" key="4">
    <source>
        <dbReference type="ARBA" id="ARBA00022692"/>
    </source>
</evidence>
<keyword evidence="13" id="KW-0675">Receptor</keyword>
<keyword evidence="6 8" id="KW-0472">Membrane</keyword>
<evidence type="ECO:0000256" key="8">
    <source>
        <dbReference type="PROSITE-ProRule" id="PRU01360"/>
    </source>
</evidence>
<feature type="signal peptide" evidence="10">
    <location>
        <begin position="1"/>
        <end position="33"/>
    </location>
</feature>
<dbReference type="PANTHER" id="PTHR30442:SF0">
    <property type="entry name" value="FE(3+) DICITRATE TRANSPORT PROTEIN FECA"/>
    <property type="match status" value="1"/>
</dbReference>
<dbReference type="AlphaFoldDB" id="A0A3E0U4A7"/>
<keyword evidence="5 9" id="KW-0798">TonB box</keyword>
<evidence type="ECO:0000256" key="7">
    <source>
        <dbReference type="ARBA" id="ARBA00023237"/>
    </source>
</evidence>
<protein>
    <submittedName>
        <fullName evidence="13">TonB-dependent receptor</fullName>
    </submittedName>
</protein>
<dbReference type="Pfam" id="PF00593">
    <property type="entry name" value="TonB_dep_Rec_b-barrel"/>
    <property type="match status" value="1"/>
</dbReference>
<dbReference type="InterPro" id="IPR012910">
    <property type="entry name" value="Plug_dom"/>
</dbReference>
<keyword evidence="3 8" id="KW-1134">Transmembrane beta strand</keyword>
<keyword evidence="2 8" id="KW-0813">Transport</keyword>
<dbReference type="Proteomes" id="UP000256899">
    <property type="component" value="Unassembled WGS sequence"/>
</dbReference>
<dbReference type="InterPro" id="IPR036942">
    <property type="entry name" value="Beta-barrel_TonB_sf"/>
</dbReference>
<keyword evidence="10" id="KW-0732">Signal</keyword>
<keyword evidence="7 8" id="KW-0998">Cell outer membrane</keyword>
<accession>A0A3E0U4A7</accession>
<sequence>MAVLTNNNKTINRTTLALAVATALSSVAMPAFADENPDDDKPAEYYERIQILGNDNRLRTEPGSTTVIGEAELEKFKFNDINRVLYSVPGVNIREEDGFGLRPNIGFRGATPERSQKITVMEDGILIGPAPYSAPAAYYFPMMSKVTAVEVSKGPAATKYGPNTVAGAINLVTRQVPQAQEGSIDLAAGSDGFGRAKAYFGSTNGDFGYVVEGVHLRSDGFKELDGGGDTGFEKNDIMAKFNYDLSGGGYSQVIELKLAYADEESNETYLGLTDADFAENPNRRYAADQLALMDWEHKQFMFTHFIGNDTFDVTTRIYHNDFDRSWFKLNSFKGGLVNRDLQEILANPEDEVNARFYRILTGEQDSVQEYEKLLVGDNYREFYSQGIQSELYYNVELAGLKHQVNAGFRFHKDQIRRRHTEDAFFMRSGNLVSDGSPQVATTSNRETSEALAVFLKDTIYVNDFEFTLGIRGEFIDSEYQNEAPGSEGDYLNKDSRIWLPSASVFYKYSDELGFFAGVHEGFVPTRPQESPEVDIENSVNYEVGTRYHNGNSQLEAVVFFNDFDSLKESCSFSAASACGGNLDAEFNSGEASVLGLELAASHTFATDWGIDVPTSITYTYIDGEFDTSFVSDFPMWGAVEEGDALPYLPENQLSVSLGLASNDWEVSLVARYIDEMLEASGDGVVLSGVTTESLTVVDMSASYDFGDYGSVYLKLDNVFDKQEIVSRRPFGARPTKPQQAIVGYQYSF</sequence>